<feature type="non-terminal residue" evidence="1">
    <location>
        <position position="50"/>
    </location>
</feature>
<dbReference type="Proteomes" id="UP000265520">
    <property type="component" value="Unassembled WGS sequence"/>
</dbReference>
<sequence length="50" mass="5454">MENDGRRGYHALSRAGLKVARGFHARWDVAACEVFGGGRKRSVVLAGVLR</sequence>
<keyword evidence="2" id="KW-1185">Reference proteome</keyword>
<protein>
    <submittedName>
        <fullName evidence="1">Uncharacterized protein</fullName>
    </submittedName>
</protein>
<comment type="caution">
    <text evidence="1">The sequence shown here is derived from an EMBL/GenBank/DDBJ whole genome shotgun (WGS) entry which is preliminary data.</text>
</comment>
<dbReference type="AlphaFoldDB" id="A0A392VEP4"/>
<organism evidence="1 2">
    <name type="scientific">Trifolium medium</name>
    <dbReference type="NCBI Taxonomy" id="97028"/>
    <lineage>
        <taxon>Eukaryota</taxon>
        <taxon>Viridiplantae</taxon>
        <taxon>Streptophyta</taxon>
        <taxon>Embryophyta</taxon>
        <taxon>Tracheophyta</taxon>
        <taxon>Spermatophyta</taxon>
        <taxon>Magnoliopsida</taxon>
        <taxon>eudicotyledons</taxon>
        <taxon>Gunneridae</taxon>
        <taxon>Pentapetalae</taxon>
        <taxon>rosids</taxon>
        <taxon>fabids</taxon>
        <taxon>Fabales</taxon>
        <taxon>Fabaceae</taxon>
        <taxon>Papilionoideae</taxon>
        <taxon>50 kb inversion clade</taxon>
        <taxon>NPAAA clade</taxon>
        <taxon>Hologalegina</taxon>
        <taxon>IRL clade</taxon>
        <taxon>Trifolieae</taxon>
        <taxon>Trifolium</taxon>
    </lineage>
</organism>
<evidence type="ECO:0000313" key="1">
    <source>
        <dbReference type="EMBL" id="MCI86856.1"/>
    </source>
</evidence>
<evidence type="ECO:0000313" key="2">
    <source>
        <dbReference type="Proteomes" id="UP000265520"/>
    </source>
</evidence>
<dbReference type="EMBL" id="LXQA011151582">
    <property type="protein sequence ID" value="MCI86856.1"/>
    <property type="molecule type" value="Genomic_DNA"/>
</dbReference>
<proteinExistence type="predicted"/>
<reference evidence="1 2" key="1">
    <citation type="journal article" date="2018" name="Front. Plant Sci.">
        <title>Red Clover (Trifolium pratense) and Zigzag Clover (T. medium) - A Picture of Genomic Similarities and Differences.</title>
        <authorList>
            <person name="Dluhosova J."/>
            <person name="Istvanek J."/>
            <person name="Nedelnik J."/>
            <person name="Repkova J."/>
        </authorList>
    </citation>
    <scope>NUCLEOTIDE SEQUENCE [LARGE SCALE GENOMIC DNA]</scope>
    <source>
        <strain evidence="2">cv. 10/8</strain>
        <tissue evidence="1">Leaf</tissue>
    </source>
</reference>
<accession>A0A392VEP4</accession>
<name>A0A392VEP4_9FABA</name>